<dbReference type="Proteomes" id="UP000199600">
    <property type="component" value="Unassembled WGS sequence"/>
</dbReference>
<name>A0A1A8XJG2_9RHOO</name>
<keyword evidence="1" id="KW-0472">Membrane</keyword>
<reference evidence="2 3" key="1">
    <citation type="submission" date="2016-06" db="EMBL/GenBank/DDBJ databases">
        <authorList>
            <person name="Kjaerup R.B."/>
            <person name="Dalgaard T.S."/>
            <person name="Juul-Madsen H.R."/>
        </authorList>
    </citation>
    <scope>NUCLEOTIDE SEQUENCE [LARGE SCALE GENOMIC DNA]</scope>
    <source>
        <strain evidence="2">2</strain>
    </source>
</reference>
<protein>
    <submittedName>
        <fullName evidence="2">Uncharacterized protein</fullName>
    </submittedName>
</protein>
<organism evidence="2 3">
    <name type="scientific">Candidatus Propionivibrio aalborgensis</name>
    <dbReference type="NCBI Taxonomy" id="1860101"/>
    <lineage>
        <taxon>Bacteria</taxon>
        <taxon>Pseudomonadati</taxon>
        <taxon>Pseudomonadota</taxon>
        <taxon>Betaproteobacteria</taxon>
        <taxon>Rhodocyclales</taxon>
        <taxon>Rhodocyclaceae</taxon>
        <taxon>Propionivibrio</taxon>
    </lineage>
</organism>
<keyword evidence="3" id="KW-1185">Reference proteome</keyword>
<evidence type="ECO:0000313" key="3">
    <source>
        <dbReference type="Proteomes" id="UP000199600"/>
    </source>
</evidence>
<gene>
    <name evidence="2" type="ORF">PROAA_1360013</name>
</gene>
<feature type="transmembrane region" description="Helical" evidence="1">
    <location>
        <begin position="6"/>
        <end position="24"/>
    </location>
</feature>
<proteinExistence type="predicted"/>
<evidence type="ECO:0000313" key="2">
    <source>
        <dbReference type="EMBL" id="SBT04831.1"/>
    </source>
</evidence>
<evidence type="ECO:0000256" key="1">
    <source>
        <dbReference type="SAM" id="Phobius"/>
    </source>
</evidence>
<sequence>MLVYLMIITYVPAITTWLPTMLGMM</sequence>
<accession>A0A1A8XJG2</accession>
<keyword evidence="1" id="KW-1133">Transmembrane helix</keyword>
<keyword evidence="1" id="KW-0812">Transmembrane</keyword>
<dbReference type="EMBL" id="FLQY01000042">
    <property type="protein sequence ID" value="SBT04831.1"/>
    <property type="molecule type" value="Genomic_DNA"/>
</dbReference>
<dbReference type="AlphaFoldDB" id="A0A1A8XJG2"/>